<feature type="transmembrane region" description="Helical" evidence="6">
    <location>
        <begin position="255"/>
        <end position="274"/>
    </location>
</feature>
<dbReference type="PANTHER" id="PTHR12428">
    <property type="entry name" value="OXA1"/>
    <property type="match status" value="1"/>
</dbReference>
<dbReference type="RefSeq" id="WP_215627099.1">
    <property type="nucleotide sequence ID" value="NZ_CP067089.2"/>
</dbReference>
<dbReference type="InterPro" id="IPR028055">
    <property type="entry name" value="YidC/Oxa/ALB_C"/>
</dbReference>
<dbReference type="Pfam" id="PF00884">
    <property type="entry name" value="Sulfatase"/>
    <property type="match status" value="1"/>
</dbReference>
<keyword evidence="4 6" id="KW-0472">Membrane</keyword>
<feature type="transmembrane region" description="Helical" evidence="6">
    <location>
        <begin position="365"/>
        <end position="385"/>
    </location>
</feature>
<feature type="transmembrane region" description="Helical" evidence="6">
    <location>
        <begin position="227"/>
        <end position="249"/>
    </location>
</feature>
<feature type="transmembrane region" description="Helical" evidence="6">
    <location>
        <begin position="335"/>
        <end position="358"/>
    </location>
</feature>
<protein>
    <submittedName>
        <fullName evidence="9">YidC/Oxa1 family membrane protein insertase</fullName>
    </submittedName>
</protein>
<evidence type="ECO:0000313" key="10">
    <source>
        <dbReference type="Proteomes" id="UP000595917"/>
    </source>
</evidence>
<name>A0A7T7XNY0_9SPIR</name>
<dbReference type="InterPro" id="IPR001708">
    <property type="entry name" value="YidC/ALB3/OXA1/COX18"/>
</dbReference>
<feature type="domain" description="Sulfatase N-terminal" evidence="7">
    <location>
        <begin position="490"/>
        <end position="779"/>
    </location>
</feature>
<evidence type="ECO:0000313" key="9">
    <source>
        <dbReference type="EMBL" id="QQO09796.1"/>
    </source>
</evidence>
<dbReference type="GO" id="GO:0051205">
    <property type="term" value="P:protein insertion into membrane"/>
    <property type="evidence" value="ECO:0007669"/>
    <property type="project" value="TreeGrafter"/>
</dbReference>
<evidence type="ECO:0000256" key="2">
    <source>
        <dbReference type="ARBA" id="ARBA00022692"/>
    </source>
</evidence>
<comment type="similarity">
    <text evidence="5">Belongs to the OXA1/ALB3/YidC family.</text>
</comment>
<evidence type="ECO:0000259" key="7">
    <source>
        <dbReference type="Pfam" id="PF00884"/>
    </source>
</evidence>
<feature type="transmembrane region" description="Helical" evidence="6">
    <location>
        <begin position="32"/>
        <end position="53"/>
    </location>
</feature>
<feature type="transmembrane region" description="Helical" evidence="6">
    <location>
        <begin position="106"/>
        <end position="124"/>
    </location>
</feature>
<keyword evidence="2 5" id="KW-0812">Transmembrane</keyword>
<reference evidence="9" key="1">
    <citation type="submission" date="2021-01" db="EMBL/GenBank/DDBJ databases">
        <title>Description of Breznakiella homolactica.</title>
        <authorList>
            <person name="Song Y."/>
            <person name="Brune A."/>
        </authorList>
    </citation>
    <scope>NUCLEOTIDE SEQUENCE</scope>
    <source>
        <strain evidence="9">RmG30</strain>
    </source>
</reference>
<dbReference type="GO" id="GO:0005886">
    <property type="term" value="C:plasma membrane"/>
    <property type="evidence" value="ECO:0007669"/>
    <property type="project" value="TreeGrafter"/>
</dbReference>
<dbReference type="InterPro" id="IPR000917">
    <property type="entry name" value="Sulfatase_N"/>
</dbReference>
<feature type="transmembrane region" description="Helical" evidence="6">
    <location>
        <begin position="6"/>
        <end position="25"/>
    </location>
</feature>
<evidence type="ECO:0000259" key="8">
    <source>
        <dbReference type="Pfam" id="PF02096"/>
    </source>
</evidence>
<evidence type="ECO:0000256" key="5">
    <source>
        <dbReference type="RuleBase" id="RU003945"/>
    </source>
</evidence>
<evidence type="ECO:0000256" key="4">
    <source>
        <dbReference type="ARBA" id="ARBA00023136"/>
    </source>
</evidence>
<dbReference type="GO" id="GO:0032977">
    <property type="term" value="F:membrane insertase activity"/>
    <property type="evidence" value="ECO:0007669"/>
    <property type="project" value="InterPro"/>
</dbReference>
<dbReference type="Pfam" id="PF02096">
    <property type="entry name" value="60KD_IMP"/>
    <property type="match status" value="1"/>
</dbReference>
<evidence type="ECO:0000256" key="1">
    <source>
        <dbReference type="ARBA" id="ARBA00004141"/>
    </source>
</evidence>
<feature type="transmembrane region" description="Helical" evidence="6">
    <location>
        <begin position="435"/>
        <end position="453"/>
    </location>
</feature>
<dbReference type="SUPFAM" id="SSF53649">
    <property type="entry name" value="Alkaline phosphatase-like"/>
    <property type="match status" value="1"/>
</dbReference>
<evidence type="ECO:0000256" key="6">
    <source>
        <dbReference type="SAM" id="Phobius"/>
    </source>
</evidence>
<proteinExistence type="inferred from homology"/>
<dbReference type="InterPro" id="IPR017850">
    <property type="entry name" value="Alkaline_phosphatase_core_sf"/>
</dbReference>
<dbReference type="Proteomes" id="UP000595917">
    <property type="component" value="Chromosome"/>
</dbReference>
<evidence type="ECO:0000256" key="3">
    <source>
        <dbReference type="ARBA" id="ARBA00022989"/>
    </source>
</evidence>
<feature type="domain" description="Membrane insertase YidC/Oxa/ALB C-terminal" evidence="8">
    <location>
        <begin position="32"/>
        <end position="219"/>
    </location>
</feature>
<dbReference type="EMBL" id="CP067089">
    <property type="protein sequence ID" value="QQO09796.1"/>
    <property type="molecule type" value="Genomic_DNA"/>
</dbReference>
<gene>
    <name evidence="9" type="ORF">JFL75_02485</name>
</gene>
<organism evidence="9 10">
    <name type="scientific">Breznakiella homolactica</name>
    <dbReference type="NCBI Taxonomy" id="2798577"/>
    <lineage>
        <taxon>Bacteria</taxon>
        <taxon>Pseudomonadati</taxon>
        <taxon>Spirochaetota</taxon>
        <taxon>Spirochaetia</taxon>
        <taxon>Spirochaetales</taxon>
        <taxon>Breznakiellaceae</taxon>
        <taxon>Breznakiella</taxon>
    </lineage>
</organism>
<comment type="subcellular location">
    <subcellularLocation>
        <location evidence="1 5">Membrane</location>
        <topology evidence="1 5">Multi-pass membrane protein</topology>
    </subcellularLocation>
</comment>
<accession>A0A7T7XNY0</accession>
<dbReference type="PANTHER" id="PTHR12428:SF65">
    <property type="entry name" value="CYTOCHROME C OXIDASE ASSEMBLY PROTEIN COX18, MITOCHONDRIAL"/>
    <property type="match status" value="1"/>
</dbReference>
<keyword evidence="10" id="KW-1185">Reference proteome</keyword>
<feature type="transmembrane region" description="Helical" evidence="6">
    <location>
        <begin position="145"/>
        <end position="171"/>
    </location>
</feature>
<sequence>MINALYSIFIYPLYQIIEVCYVVIFKLFKNPGLSIIGVSAAVTLFCLPLYVVAERWQQTERDTQNKLKPTINRIKAVFKGDEQYMILSAYYRQNHYHPMMALRSSFGLLIQIPFFMAAFSFLSNNEAVQGFSFFFIRDLGMPDRMLSIGGFTVNVLPIAMTVINCIAGAIYTKGFPAKEKIQIYGMALVFLVLLYNSPAGLVLYWTMNNVFSLIKNIFYKLKNPLKALYVLLCICVTAMNIYLLFIGTGMFSKRILMVTVISIVYLAPLLLKLLRYAFKTVFAGLVEDSARRTRLFFLMCVSCTLLTGFVLPSLVIASSPQEFSFIDAYTNPMAFIFNTFFQSMGFCFVWPLCIYFLFSKKIQTMLTVLATVCGFSAVCNAFLFPSNYGTISITFTFTDPALLNAGGVLDLINIFVLILVAVLLLVLFKINKIKIVSTAAGIICVVFAAVSVYNSVVINRDFKEYEEIRQSSGIVEREIKPLFNLSKDKQNVVVVMLDGTVNGFVKYIFEETPELYRQFDGFTLFPNTISFGGHTHMGAPPIWGGYEYSPKGMNTRPNETMKDKHNEALLVLPTILVKNGFDVTVTDPSWSNYSFKSDIRPYAGKEGITAYNTIGNFTSVWYQEHGFSETEVTSSAIRRNTIFFSFLKQMPVILRFFVYDQGKYWNSNDTQNSQKGFIDNYAVLDYLPRLTTYTSAKSSAVLITNESPHSPILLQYPEYIPVPEVTQLGSGEYAKNRYYHGTVAALRALGRWFDALKANGVYDNTRIIIVADHGGSSNAHIADEELDIPGERREKYNPILMEKDFGAHGSLVTDMTFMTNGDVPLMVLAGIDEHPVNPFTGNLLTSGGKEDGVWITINHAWEPEKHNKNTFKIKDDEWVFVHDNIFDKNNWSRAK</sequence>
<feature type="transmembrane region" description="Helical" evidence="6">
    <location>
        <begin position="183"/>
        <end position="206"/>
    </location>
</feature>
<dbReference type="AlphaFoldDB" id="A0A7T7XNY0"/>
<keyword evidence="3 6" id="KW-1133">Transmembrane helix</keyword>
<dbReference type="Gene3D" id="3.40.720.10">
    <property type="entry name" value="Alkaline Phosphatase, subunit A"/>
    <property type="match status" value="1"/>
</dbReference>
<feature type="transmembrane region" description="Helical" evidence="6">
    <location>
        <begin position="405"/>
        <end position="428"/>
    </location>
</feature>
<feature type="transmembrane region" description="Helical" evidence="6">
    <location>
        <begin position="295"/>
        <end position="315"/>
    </location>
</feature>
<dbReference type="KEGG" id="bhc:JFL75_02485"/>